<dbReference type="RefSeq" id="WP_019423492.1">
    <property type="nucleotide sequence ID" value="NZ_JAJNBZ010000003.1"/>
</dbReference>
<sequence>MSKIIGFSMLWWLLGNPFLAVIVLLLLIYIIDRQFIGLSPSMIKPLKRMNRISKLKQQLHTNPHDISAKQELARLLMERKNYREARHLLEPLQESMDHSAEYWDDLGTSYIHTGDPERGDAAIRTALAINPRVKYGEPYLRLAAMYSQSDKNKAIEVLQSFQHIQSSSCEAYYRLGLLYEQIGKQEEAKNAWEEAIHIYRALPRYKKRHERKWMMKCRFKRGIA</sequence>
<feature type="repeat" description="TPR" evidence="3">
    <location>
        <begin position="169"/>
        <end position="202"/>
    </location>
</feature>
<keyword evidence="4" id="KW-0812">Transmembrane</keyword>
<organism evidence="5 6">
    <name type="scientific">Paenibacillus profundus</name>
    <dbReference type="NCBI Taxonomy" id="1173085"/>
    <lineage>
        <taxon>Bacteria</taxon>
        <taxon>Bacillati</taxon>
        <taxon>Bacillota</taxon>
        <taxon>Bacilli</taxon>
        <taxon>Bacillales</taxon>
        <taxon>Paenibacillaceae</taxon>
        <taxon>Paenibacillus</taxon>
    </lineage>
</organism>
<protein>
    <submittedName>
        <fullName evidence="5">Tetratricopeptide repeat protein</fullName>
    </submittedName>
</protein>
<evidence type="ECO:0000313" key="6">
    <source>
        <dbReference type="Proteomes" id="UP001199916"/>
    </source>
</evidence>
<evidence type="ECO:0000313" key="5">
    <source>
        <dbReference type="EMBL" id="MCE5169032.1"/>
    </source>
</evidence>
<reference evidence="5 6" key="1">
    <citation type="submission" date="2021-11" db="EMBL/GenBank/DDBJ databases">
        <title>Draft genome sequence of Paenibacillus profundus YoMME, a new Gram-positive bacteria with exoelectrogenic properties.</title>
        <authorList>
            <person name="Hubenova Y."/>
            <person name="Hubenova E."/>
            <person name="Manasiev Y."/>
            <person name="Peykov S."/>
            <person name="Mitov M."/>
        </authorList>
    </citation>
    <scope>NUCLEOTIDE SEQUENCE [LARGE SCALE GENOMIC DNA]</scope>
    <source>
        <strain evidence="5 6">YoMME</strain>
    </source>
</reference>
<accession>A0ABS8YDD6</accession>
<dbReference type="InterPro" id="IPR051012">
    <property type="entry name" value="CellSynth/LPSAsmb/PSIAsmb"/>
</dbReference>
<evidence type="ECO:0000256" key="1">
    <source>
        <dbReference type="ARBA" id="ARBA00022737"/>
    </source>
</evidence>
<dbReference type="Proteomes" id="UP001199916">
    <property type="component" value="Unassembled WGS sequence"/>
</dbReference>
<dbReference type="PROSITE" id="PS50005">
    <property type="entry name" value="TPR"/>
    <property type="match status" value="2"/>
</dbReference>
<keyword evidence="4" id="KW-0472">Membrane</keyword>
<evidence type="ECO:0000256" key="2">
    <source>
        <dbReference type="ARBA" id="ARBA00022803"/>
    </source>
</evidence>
<dbReference type="InterPro" id="IPR011990">
    <property type="entry name" value="TPR-like_helical_dom_sf"/>
</dbReference>
<keyword evidence="4" id="KW-1133">Transmembrane helix</keyword>
<keyword evidence="1" id="KW-0677">Repeat</keyword>
<dbReference type="EMBL" id="JAJNBZ010000003">
    <property type="protein sequence ID" value="MCE5169032.1"/>
    <property type="molecule type" value="Genomic_DNA"/>
</dbReference>
<dbReference type="SUPFAM" id="SSF48452">
    <property type="entry name" value="TPR-like"/>
    <property type="match status" value="1"/>
</dbReference>
<dbReference type="SMART" id="SM00028">
    <property type="entry name" value="TPR"/>
    <property type="match status" value="2"/>
</dbReference>
<dbReference type="PANTHER" id="PTHR45586:SF1">
    <property type="entry name" value="LIPOPOLYSACCHARIDE ASSEMBLY PROTEIN B"/>
    <property type="match status" value="1"/>
</dbReference>
<dbReference type="Pfam" id="PF14559">
    <property type="entry name" value="TPR_19"/>
    <property type="match status" value="1"/>
</dbReference>
<keyword evidence="6" id="KW-1185">Reference proteome</keyword>
<evidence type="ECO:0000256" key="4">
    <source>
        <dbReference type="SAM" id="Phobius"/>
    </source>
</evidence>
<dbReference type="Gene3D" id="1.25.40.10">
    <property type="entry name" value="Tetratricopeptide repeat domain"/>
    <property type="match status" value="2"/>
</dbReference>
<comment type="caution">
    <text evidence="5">The sequence shown here is derived from an EMBL/GenBank/DDBJ whole genome shotgun (WGS) entry which is preliminary data.</text>
</comment>
<name>A0ABS8YDD6_9BACL</name>
<keyword evidence="2 3" id="KW-0802">TPR repeat</keyword>
<dbReference type="Pfam" id="PF13181">
    <property type="entry name" value="TPR_8"/>
    <property type="match status" value="1"/>
</dbReference>
<feature type="repeat" description="TPR" evidence="3">
    <location>
        <begin position="100"/>
        <end position="133"/>
    </location>
</feature>
<evidence type="ECO:0000256" key="3">
    <source>
        <dbReference type="PROSITE-ProRule" id="PRU00339"/>
    </source>
</evidence>
<dbReference type="PANTHER" id="PTHR45586">
    <property type="entry name" value="TPR REPEAT-CONTAINING PROTEIN PA4667"/>
    <property type="match status" value="1"/>
</dbReference>
<proteinExistence type="predicted"/>
<dbReference type="InterPro" id="IPR019734">
    <property type="entry name" value="TPR_rpt"/>
</dbReference>
<gene>
    <name evidence="5" type="ORF">LQV63_06875</name>
</gene>
<feature type="transmembrane region" description="Helical" evidence="4">
    <location>
        <begin position="12"/>
        <end position="31"/>
    </location>
</feature>